<dbReference type="Pfam" id="PF02089">
    <property type="entry name" value="Palm_thioest"/>
    <property type="match status" value="1"/>
</dbReference>
<feature type="compositionally biased region" description="Basic and acidic residues" evidence="3">
    <location>
        <begin position="380"/>
        <end position="391"/>
    </location>
</feature>
<sequence length="883" mass="98724">MVSFRALFFAATTALVGSAAANEAAATKLPVFFFHGATGNKTNGAEIQASLTAEGRTYVALDFCQNACSVRTSLSDQVQMAIKQIRGIVSQNPATYANGYHFLAHSQGGSVSRGVVEEMDDHKVHSYISLAGDGNGNFFGPQASDAVPLQVLLQALGPFAIDKADFDFSKYAADSTSWKGKFQSDLIQTVTTNKALQAKSSIANIITPPLADAALTTWKSIDPFLPKVNNLENCGSDATCKANQARRKANFLKLKAAHFFASPQDDIQAPWQSCVLGKYTTVGSVAEVNSKFSSLKIVDMKQTVEYTQDLYGLKTLDTSGRLHIHQVPNVPHNCWLFDYTSLATKVLCKHKPVYDAQIYPVLVNEPKTMSSTTSSVRRPARAEAKKTPTNAEADRLKATEEALRAAQATIARQEKREAELRRLVVSHGIAQDATEANPAVEAKVGALKAVHEQKVRALMRSINQLQEQIQGLKAQEKEHRRSALIQDLRTQQREQDLLIDVLKQTLQEKVSEFQDSRALVNDFVLKKSAGGPMRFRPKTREELENELQALGQNFQRIVEKFKQDSQRNAAPKEEKPHDSDKGDGDEKTEEKNATNQNVAADEALYEELEQLRAQLASKSVTIHAQAEEMAEVYAELDKLTVVEDQIVRKKHKIALLREQLERQQADNVELVQEKEELAEKYLQLQEETQFLRDITMEDAGAKDEERLQQLELIQMLRSRELELQDELERQQKKWATDRDTVHQRLRLLEKEKKIAEEEVDQGATELTNLQKKNDVLQQEIHGLKVAAREEQDQTLLLSSRIEELDATVLQLEALSQEERENSARATAEKVAALEKLVEEKTMAVKKADRQLNAAKLLARQAKKEKENLSLRVSKLEADLAGRT</sequence>
<dbReference type="Proteomes" id="UP000736787">
    <property type="component" value="Unassembled WGS sequence"/>
</dbReference>
<feature type="region of interest" description="Disordered" evidence="3">
    <location>
        <begin position="370"/>
        <end position="391"/>
    </location>
</feature>
<dbReference type="GO" id="GO:0016790">
    <property type="term" value="F:thiolester hydrolase activity"/>
    <property type="evidence" value="ECO:0007669"/>
    <property type="project" value="TreeGrafter"/>
</dbReference>
<dbReference type="VEuPathDB" id="FungiDB:PC110_g19199"/>
<keyword evidence="2" id="KW-0175">Coiled coil</keyword>
<reference evidence="5" key="1">
    <citation type="submission" date="2018-10" db="EMBL/GenBank/DDBJ databases">
        <title>Effector identification in a new, highly contiguous assembly of the strawberry crown rot pathogen Phytophthora cactorum.</title>
        <authorList>
            <person name="Armitage A.D."/>
            <person name="Nellist C.F."/>
            <person name="Bates H."/>
            <person name="Vickerstaff R.J."/>
            <person name="Harrison R.J."/>
        </authorList>
    </citation>
    <scope>NUCLEOTIDE SEQUENCE</scope>
    <source>
        <strain evidence="5">4040</strain>
    </source>
</reference>
<evidence type="ECO:0000256" key="4">
    <source>
        <dbReference type="SAM" id="SignalP"/>
    </source>
</evidence>
<proteinExistence type="predicted"/>
<dbReference type="VEuPathDB" id="FungiDB:PC110_g19198"/>
<feature type="chain" id="PRO_5035729883" description="Lysosomal thioesterase PPT2" evidence="4">
    <location>
        <begin position="22"/>
        <end position="883"/>
    </location>
</feature>
<dbReference type="GO" id="GO:0005764">
    <property type="term" value="C:lysosome"/>
    <property type="evidence" value="ECO:0007669"/>
    <property type="project" value="TreeGrafter"/>
</dbReference>
<keyword evidence="1" id="KW-0378">Hydrolase</keyword>
<gene>
    <name evidence="5" type="ORF">PC117_g19539</name>
</gene>
<evidence type="ECO:0000313" key="5">
    <source>
        <dbReference type="EMBL" id="KAG2909905.1"/>
    </source>
</evidence>
<dbReference type="PANTHER" id="PTHR11247:SF8">
    <property type="entry name" value="PALMITOYL-PROTEIN THIOESTERASE 1"/>
    <property type="match status" value="1"/>
</dbReference>
<keyword evidence="4" id="KW-0732">Signal</keyword>
<protein>
    <recommendedName>
        <fullName evidence="7">Lysosomal thioesterase PPT2</fullName>
    </recommendedName>
</protein>
<evidence type="ECO:0000256" key="1">
    <source>
        <dbReference type="ARBA" id="ARBA00022801"/>
    </source>
</evidence>
<dbReference type="EMBL" id="RCMK01000856">
    <property type="protein sequence ID" value="KAG2909905.1"/>
    <property type="molecule type" value="Genomic_DNA"/>
</dbReference>
<feature type="coiled-coil region" evidence="2">
    <location>
        <begin position="646"/>
        <end position="878"/>
    </location>
</feature>
<dbReference type="InterPro" id="IPR029058">
    <property type="entry name" value="AB_hydrolase_fold"/>
</dbReference>
<feature type="signal peptide" evidence="4">
    <location>
        <begin position="1"/>
        <end position="21"/>
    </location>
</feature>
<feature type="coiled-coil region" evidence="2">
    <location>
        <begin position="396"/>
        <end position="423"/>
    </location>
</feature>
<dbReference type="Gene3D" id="3.40.50.1820">
    <property type="entry name" value="alpha/beta hydrolase"/>
    <property type="match status" value="1"/>
</dbReference>
<accession>A0A8T1C062</accession>
<dbReference type="AlphaFoldDB" id="A0A8T1C062"/>
<evidence type="ECO:0000313" key="6">
    <source>
        <dbReference type="Proteomes" id="UP000736787"/>
    </source>
</evidence>
<feature type="compositionally biased region" description="Basic and acidic residues" evidence="3">
    <location>
        <begin position="563"/>
        <end position="592"/>
    </location>
</feature>
<evidence type="ECO:0000256" key="2">
    <source>
        <dbReference type="SAM" id="Coils"/>
    </source>
</evidence>
<organism evidence="5 6">
    <name type="scientific">Phytophthora cactorum</name>
    <dbReference type="NCBI Taxonomy" id="29920"/>
    <lineage>
        <taxon>Eukaryota</taxon>
        <taxon>Sar</taxon>
        <taxon>Stramenopiles</taxon>
        <taxon>Oomycota</taxon>
        <taxon>Peronosporomycetes</taxon>
        <taxon>Peronosporales</taxon>
        <taxon>Peronosporaceae</taxon>
        <taxon>Phytophthora</taxon>
    </lineage>
</organism>
<feature type="coiled-coil region" evidence="2">
    <location>
        <begin position="448"/>
        <end position="494"/>
    </location>
</feature>
<dbReference type="PANTHER" id="PTHR11247">
    <property type="entry name" value="PALMITOYL-PROTEIN THIOESTERASE/DOLICHYLDIPHOSPHATASE 1"/>
    <property type="match status" value="1"/>
</dbReference>
<name>A0A8T1C062_9STRA</name>
<feature type="region of interest" description="Disordered" evidence="3">
    <location>
        <begin position="563"/>
        <end position="597"/>
    </location>
</feature>
<dbReference type="SUPFAM" id="SSF53474">
    <property type="entry name" value="alpha/beta-Hydrolases"/>
    <property type="match status" value="1"/>
</dbReference>
<comment type="caution">
    <text evidence="5">The sequence shown here is derived from an EMBL/GenBank/DDBJ whole genome shotgun (WGS) entry which is preliminary data.</text>
</comment>
<evidence type="ECO:0000256" key="3">
    <source>
        <dbReference type="SAM" id="MobiDB-lite"/>
    </source>
</evidence>
<evidence type="ECO:0008006" key="7">
    <source>
        <dbReference type="Google" id="ProtNLM"/>
    </source>
</evidence>
<dbReference type="FunFam" id="3.40.50.1820:FF:000300">
    <property type="entry name" value="Lysosomal thioesterase PPT2-B"/>
    <property type="match status" value="1"/>
</dbReference>